<feature type="domain" description="CheW-like" evidence="4">
    <location>
        <begin position="374"/>
        <end position="516"/>
    </location>
</feature>
<evidence type="ECO:0000313" key="6">
    <source>
        <dbReference type="Proteomes" id="UP000477911"/>
    </source>
</evidence>
<dbReference type="Gene3D" id="2.30.30.40">
    <property type="entry name" value="SH3 Domains"/>
    <property type="match status" value="3"/>
</dbReference>
<feature type="domain" description="CheW-like" evidence="4">
    <location>
        <begin position="25"/>
        <end position="166"/>
    </location>
</feature>
<keyword evidence="6" id="KW-1185">Reference proteome</keyword>
<organism evidence="5 6">
    <name type="scientific">Pseudooceanicola albus</name>
    <dbReference type="NCBI Taxonomy" id="2692189"/>
    <lineage>
        <taxon>Bacteria</taxon>
        <taxon>Pseudomonadati</taxon>
        <taxon>Pseudomonadota</taxon>
        <taxon>Alphaproteobacteria</taxon>
        <taxon>Rhodobacterales</taxon>
        <taxon>Paracoccaceae</taxon>
        <taxon>Pseudooceanicola</taxon>
    </lineage>
</organism>
<accession>A0A6L7G833</accession>
<dbReference type="RefSeq" id="WP_160896353.1">
    <property type="nucleotide sequence ID" value="NZ_WUMU01000024.1"/>
</dbReference>
<reference evidence="5 6" key="1">
    <citation type="submission" date="2019-12" db="EMBL/GenBank/DDBJ databases">
        <authorList>
            <person name="Li M."/>
        </authorList>
    </citation>
    <scope>NUCLEOTIDE SEQUENCE [LARGE SCALE GENOMIC DNA]</scope>
    <source>
        <strain evidence="5 6">GBMRC 2024</strain>
    </source>
</reference>
<name>A0A6L7G833_9RHOB</name>
<dbReference type="EMBL" id="WUMU01000024">
    <property type="protein sequence ID" value="MXN20231.1"/>
    <property type="molecule type" value="Genomic_DNA"/>
</dbReference>
<dbReference type="InterPro" id="IPR002545">
    <property type="entry name" value="CheW-lke_dom"/>
</dbReference>
<feature type="domain" description="CheW-like" evidence="4">
    <location>
        <begin position="195"/>
        <end position="343"/>
    </location>
</feature>
<dbReference type="PROSITE" id="PS50851">
    <property type="entry name" value="CHEW"/>
    <property type="match status" value="3"/>
</dbReference>
<evidence type="ECO:0000256" key="3">
    <source>
        <dbReference type="ARBA" id="ARBA00022490"/>
    </source>
</evidence>
<protein>
    <recommendedName>
        <fullName evidence="2">Chemotaxis protein CheW</fullName>
    </recommendedName>
</protein>
<dbReference type="InterPro" id="IPR036061">
    <property type="entry name" value="CheW-like_dom_sf"/>
</dbReference>
<dbReference type="AlphaFoldDB" id="A0A6L7G833"/>
<evidence type="ECO:0000313" key="5">
    <source>
        <dbReference type="EMBL" id="MXN20231.1"/>
    </source>
</evidence>
<evidence type="ECO:0000256" key="2">
    <source>
        <dbReference type="ARBA" id="ARBA00021483"/>
    </source>
</evidence>
<sequence length="527" mass="56918">MTLTDDVLEEDPAAALTEEAEDQATRQYVTFFLRGECFAFPIDMVQEIIRVPDTVAVPMTPPALIGLANLRGVVLPVVDLRGALGLPVQAPEEASRVIVVNAGQSVGLLVDRVARVTNVSEAQIEPARQVDRAVQVDMLTGVVKSHDDTELIQILDPALVIAQQFPEAEARGDPARVAALAAVQPPPVNEAEDDTVQLVSLMIAQEEYAFPIDSVDEIVRVPEKISVVPRNAPHVLGLITLRDRLLPLVSLRGIFGLAAGSRSDSNRVVVLRLGQSAEEDLRVGVVVDQVREVLRVPASARDPLPGVLRGAERQEIEAVCQLDGGQRLVSVLSGSALFDLPTLRDVAALAQGTREAGSDPGEEETVMNTGETEETQLVVYQLDTQEFGVDIHSVQEIIRVPETLARVPKAPETVEGIINLRGMVLPVVEMRRRFGIAPTERGDRQRILVLNVDGIRTGYIVDSVAEVLRVPASAMEPSPRLSKEADRLVGRVASLQNGARMVLVLDARALMADDAELEALRAEATLP</sequence>
<evidence type="ECO:0000256" key="1">
    <source>
        <dbReference type="ARBA" id="ARBA00004496"/>
    </source>
</evidence>
<dbReference type="Gene3D" id="2.40.50.180">
    <property type="entry name" value="CheA-289, Domain 4"/>
    <property type="match status" value="3"/>
</dbReference>
<dbReference type="GO" id="GO:0006935">
    <property type="term" value="P:chemotaxis"/>
    <property type="evidence" value="ECO:0007669"/>
    <property type="project" value="InterPro"/>
</dbReference>
<dbReference type="PANTHER" id="PTHR22617">
    <property type="entry name" value="CHEMOTAXIS SENSOR HISTIDINE KINASE-RELATED"/>
    <property type="match status" value="1"/>
</dbReference>
<gene>
    <name evidence="5" type="ORF">GR170_20535</name>
</gene>
<dbReference type="GO" id="GO:0007165">
    <property type="term" value="P:signal transduction"/>
    <property type="evidence" value="ECO:0007669"/>
    <property type="project" value="InterPro"/>
</dbReference>
<dbReference type="GO" id="GO:0005829">
    <property type="term" value="C:cytosol"/>
    <property type="evidence" value="ECO:0007669"/>
    <property type="project" value="TreeGrafter"/>
</dbReference>
<keyword evidence="3" id="KW-0963">Cytoplasm</keyword>
<dbReference type="SUPFAM" id="SSF50341">
    <property type="entry name" value="CheW-like"/>
    <property type="match status" value="3"/>
</dbReference>
<dbReference type="InterPro" id="IPR039315">
    <property type="entry name" value="CheW"/>
</dbReference>
<dbReference type="SMART" id="SM00260">
    <property type="entry name" value="CheW"/>
    <property type="match status" value="3"/>
</dbReference>
<comment type="subcellular location">
    <subcellularLocation>
        <location evidence="1">Cytoplasm</location>
    </subcellularLocation>
</comment>
<dbReference type="Proteomes" id="UP000477911">
    <property type="component" value="Unassembled WGS sequence"/>
</dbReference>
<dbReference type="Pfam" id="PF01584">
    <property type="entry name" value="CheW"/>
    <property type="match status" value="3"/>
</dbReference>
<evidence type="ECO:0000259" key="4">
    <source>
        <dbReference type="PROSITE" id="PS50851"/>
    </source>
</evidence>
<comment type="caution">
    <text evidence="5">The sequence shown here is derived from an EMBL/GenBank/DDBJ whole genome shotgun (WGS) entry which is preliminary data.</text>
</comment>
<proteinExistence type="predicted"/>
<dbReference type="PANTHER" id="PTHR22617:SF45">
    <property type="entry name" value="CHEMOTAXIS PROTEIN CHEW"/>
    <property type="match status" value="1"/>
</dbReference>